<dbReference type="Proteomes" id="UP001320245">
    <property type="component" value="Unassembled WGS sequence"/>
</dbReference>
<dbReference type="InterPro" id="IPR041677">
    <property type="entry name" value="DNA2/NAM7_AAA_11"/>
</dbReference>
<keyword evidence="3" id="KW-0347">Helicase</keyword>
<dbReference type="InterPro" id="IPR027417">
    <property type="entry name" value="P-loop_NTPase"/>
</dbReference>
<evidence type="ECO:0000256" key="1">
    <source>
        <dbReference type="ARBA" id="ARBA00010378"/>
    </source>
</evidence>
<dbReference type="GO" id="GO:0005524">
    <property type="term" value="F:ATP binding"/>
    <property type="evidence" value="ECO:0007669"/>
    <property type="project" value="UniProtKB-KW"/>
</dbReference>
<dbReference type="CDD" id="cd00009">
    <property type="entry name" value="AAA"/>
    <property type="match status" value="1"/>
</dbReference>
<dbReference type="CDD" id="cd18808">
    <property type="entry name" value="SF1_C_Upf1"/>
    <property type="match status" value="1"/>
</dbReference>
<dbReference type="InterPro" id="IPR041627">
    <property type="entry name" value="AAA_lid_6"/>
</dbReference>
<feature type="compositionally biased region" description="Polar residues" evidence="6">
    <location>
        <begin position="2070"/>
        <end position="2082"/>
    </location>
</feature>
<dbReference type="FunFam" id="1.10.8.60:FF:000159">
    <property type="entry name" value="p-loop containing nucleoside triphosphate hydrolase protein"/>
    <property type="match status" value="1"/>
</dbReference>
<evidence type="ECO:0000256" key="2">
    <source>
        <dbReference type="ARBA" id="ARBA00022741"/>
    </source>
</evidence>
<dbReference type="EMBL" id="JAJSPL020000004">
    <property type="protein sequence ID" value="KAK7747349.1"/>
    <property type="molecule type" value="Genomic_DNA"/>
</dbReference>
<sequence length="2214" mass="249249">MTSNSRDTSDRAGRLAGLFRAILNGNRIIRSGNDAKLFFEAARAQSAPSSCMESIIASKQGIEALKLAVRVDLSASFIQTQTLRFISYFADEQLRVLADGHILQRALLAVVEPPTFWNELVTAARDGGLDEAGFQTFSWLCLELLSLREGADVNVLADIEAIAHDAKFTDASSPEARRLGYKIQRMLRLRQSTAGKSADGSTPGGRHDNDFEDFRNISIYPTTDEFLSTEKPFYRRVKDVFETDMSERPAVHLDNIFRLTREDLMGELRSGWQISQGRRRGKLSALTLCNLTLLSLDLGNDKQRKKCSLSMRCETGLETIQTKDPRDRKKWLNDNRNYLRHQAFGALYQREEIFCFAFIDRDIDGLVEPVPVVSLRFADDRAFKQALLALKRGGDVRFTLVDTPVFAYEPVLERLKDMKVFPLQDTLLDPSGAIDDFVPDADVQSIIERLTSDGADSKIAVQSGRAKKTFGLDLSQRQSLINSLSMKVSVIQGPPVQKTELKILVITYTNHAVDQFLEDLLDLGIEEDLMIRLGSKSSARTAPLLLSASQRCGYRRTKDTWAVIDRLKEEATEQSESLRDAFTRYLQARPSFHEIQNYLEFSDEDSRFFEAFTIPSENDGFTKIGKKGRTVGDDYLYENWKSGAGPGIFKDHAWKQHRDIWNIPLPLRRQHIEMWFSTILKEEAERVQELARQFNLTQELLDGHFNENKVQILREKRIIGCTTTAAAMYTKLISSAQPDIVIVEEAGEIQESHILTALTPSIQQLILIGDHKQLRPKINNYNLTVEKGEGYDLNRSLFERLIIQGHPHTTLQKQHRMHPDISVLVKELTYPDLEDGPGTSTRKPLRGLEDRVIFVNHGYPEAHDERIADRRDQGSKSSKENQFEAHMVLKTVKYMAQQGYGTKNMVVLTPYLGQLRLVRDLLMAEVDPWLSDLDAYDLIQAGLMTQAAARVDKSPLRISTIDNYQGEEADIVIVSLTRSNDNGDIGFLAARERLNVLLSRARDCVVIFVCDKGHKLKRPCQKRNDKCSKCVEEDLEAERRIKRDLKLEADRLARQEYYKNELKEIQDEIDHQRRIIKYKQDEEEQQKIKKDLRLEADRLAREESYNNELRAIQDDIDQQRRIIKHKQDEEDQQKTLAQQRADLAAIRDTAARVSKAAKPRSKPTKPASHPGADRLTSPDADSFDAMEGNPQGARQEWELLKKLEGAKSEPLDDLMGMIGLEDVKSEFLSIKSKIDTALRQGISLDKERFSCSMLGNPGTVARLYASFLTSIGVIPGSCFKEETGASLANAGVSGCKKIIDSILNDGGGVLFIDEAYQLTSGNSYGGAAVLDYLLPEVENLRGKVVFVLAGYNKQMESFFSHNPGLPSRFPVELKFADYTDDELLRIFGFKVYKKYDCRMKFEDGPKGLYCRIATRRIGRARGREGFGNARTIENLLDKISSRQAVRLRRQRREGKKPDDLLFTKEDLIGPEPKDALSKSEAWTKLQNLIGLGAVKDAVKSLMDSATQNYMRELEEKPLIEYSLNRVFLGNPGTGKTTVAKLYGAILVDLGLLSKGEVIPKNPSDFVGAALGESEKLTKGILASSLGKVLVIDEAYGLYGGQGSSSDPYKTAVIDTIVAEVQSVPGDDRCVLLLGYKEQMENMFQNVNPGLSRRFPISSAFVFEDFDDTELGKILDMKLRQQAYSATDQAKRVAMEVLNRAKNRPNFGNAGEVDIMLDEAKARHQSRLSNKETRSTSTLEALDFDENFDRAERAQTNVVKLFEGTVGQEAVVSLLQSYQENVRTMKALELDPKENIPFNFLFRGPPGTGKTTTAKKMGKVFYDMGFLATAEVIECSTTDLIGQYVGQTGPKVQTQLDRALGRVLFIDEAYRLAEGNYAKEAMDELVDAATKDKYAKKLIIILAGYEKDINGLMMTNPGLTSRFPAVIDFRGLNADECVTLLIQEMKSYQRRLAGPKTKRNVILDISILETIDQPFREVLTQLFTQLSQQDSWASARDVKTVAQTIFNKTLEDKDGVAKGHLTVRPDTIEAELVLMLRERASRSLNVPSENRSMPDRLPPQLPSRTKAPFFKTNTAAVTSTQVRKANPPNEEGENGSTPPVISQTERRCGHDATRDAGVSDEVWEQLQKDRKAEEQREKEYQDLLAAQRTARDDARKAIVKRLLAEEERRKKEEEARKKLHIMGICPMGYSWIKQSGGYRCAGGSHFMSGGALEKI</sequence>
<evidence type="ECO:0000313" key="9">
    <source>
        <dbReference type="Proteomes" id="UP001320245"/>
    </source>
</evidence>
<dbReference type="PANTHER" id="PTHR43392:SF2">
    <property type="entry name" value="AAA-TYPE ATPASE FAMILY PROTEIN _ ANKYRIN REPEAT FAMILY PROTEIN"/>
    <property type="match status" value="1"/>
</dbReference>
<feature type="region of interest" description="Disordered" evidence="6">
    <location>
        <begin position="2045"/>
        <end position="2105"/>
    </location>
</feature>
<protein>
    <recommendedName>
        <fullName evidence="7">AAA+ ATPase domain-containing protein</fullName>
    </recommendedName>
</protein>
<comment type="similarity">
    <text evidence="1">Belongs to the CbxX/CfxQ family.</text>
</comment>
<proteinExistence type="inferred from homology"/>
<dbReference type="SMART" id="SM00382">
    <property type="entry name" value="AAA"/>
    <property type="match status" value="2"/>
</dbReference>
<feature type="domain" description="AAA+ ATPase" evidence="7">
    <location>
        <begin position="1522"/>
        <end position="1666"/>
    </location>
</feature>
<name>A0AAN9YLQ3_9PEZI</name>
<feature type="coiled-coil region" evidence="5">
    <location>
        <begin position="2122"/>
        <end position="2175"/>
    </location>
</feature>
<accession>A0AAN9YLQ3</accession>
<dbReference type="InterPro" id="IPR003593">
    <property type="entry name" value="AAA+_ATPase"/>
</dbReference>
<dbReference type="GO" id="GO:0016887">
    <property type="term" value="F:ATP hydrolysis activity"/>
    <property type="evidence" value="ECO:0007669"/>
    <property type="project" value="InterPro"/>
</dbReference>
<dbReference type="SUPFAM" id="SSF52540">
    <property type="entry name" value="P-loop containing nucleoside triphosphate hydrolases"/>
    <property type="match status" value="4"/>
</dbReference>
<keyword evidence="5" id="KW-0175">Coiled coil</keyword>
<dbReference type="Pfam" id="PF13087">
    <property type="entry name" value="AAA_12"/>
    <property type="match status" value="1"/>
</dbReference>
<dbReference type="InterPro" id="IPR047187">
    <property type="entry name" value="SF1_C_Upf1"/>
</dbReference>
<dbReference type="Gene3D" id="3.40.50.300">
    <property type="entry name" value="P-loop containing nucleotide triphosphate hydrolases"/>
    <property type="match status" value="5"/>
</dbReference>
<evidence type="ECO:0000256" key="4">
    <source>
        <dbReference type="ARBA" id="ARBA00022840"/>
    </source>
</evidence>
<keyword evidence="2" id="KW-0547">Nucleotide-binding</keyword>
<keyword evidence="9" id="KW-1185">Reference proteome</keyword>
<dbReference type="Gene3D" id="1.10.8.60">
    <property type="match status" value="2"/>
</dbReference>
<comment type="caution">
    <text evidence="8">The sequence shown here is derived from an EMBL/GenBank/DDBJ whole genome shotgun (WGS) entry which is preliminary data.</text>
</comment>
<dbReference type="Pfam" id="PF00004">
    <property type="entry name" value="AAA"/>
    <property type="match status" value="2"/>
</dbReference>
<dbReference type="InterPro" id="IPR050773">
    <property type="entry name" value="CbxX/CfxQ_RuBisCO_ESX"/>
</dbReference>
<reference evidence="8 9" key="1">
    <citation type="journal article" date="2023" name="PLoS ONE">
        <title>Cytospora paraplurivora sp. nov. isolated from orchards with fruit tree decline syndrome in Ontario, Canada.</title>
        <authorList>
            <person name="Ilyukhin E."/>
            <person name="Nguyen H.D.T."/>
            <person name="Castle A.J."/>
            <person name="Ellouze W."/>
        </authorList>
    </citation>
    <scope>NUCLEOTIDE SEQUENCE [LARGE SCALE GENOMIC DNA]</scope>
    <source>
        <strain evidence="8 9">FDS-564</strain>
    </source>
</reference>
<dbReference type="InterPro" id="IPR000641">
    <property type="entry name" value="CbxX/CfxQ"/>
</dbReference>
<feature type="region of interest" description="Disordered" evidence="6">
    <location>
        <begin position="1149"/>
        <end position="1191"/>
    </location>
</feature>
<dbReference type="FunFam" id="3.40.50.300:FF:000216">
    <property type="entry name" value="Type VII secretion ATPase EccA"/>
    <property type="match status" value="2"/>
</dbReference>
<dbReference type="InterPro" id="IPR041679">
    <property type="entry name" value="DNA2/NAM7-like_C"/>
</dbReference>
<dbReference type="PANTHER" id="PTHR43392">
    <property type="entry name" value="AAA-TYPE ATPASE FAMILY PROTEIN / ANKYRIN REPEAT FAMILY PROTEIN"/>
    <property type="match status" value="1"/>
</dbReference>
<keyword evidence="4" id="KW-0067">ATP-binding</keyword>
<dbReference type="PRINTS" id="PR00819">
    <property type="entry name" value="CBXCFQXSUPER"/>
</dbReference>
<evidence type="ECO:0000313" key="8">
    <source>
        <dbReference type="EMBL" id="KAK7747349.1"/>
    </source>
</evidence>
<evidence type="ECO:0000256" key="3">
    <source>
        <dbReference type="ARBA" id="ARBA00022806"/>
    </source>
</evidence>
<feature type="compositionally biased region" description="Polar residues" evidence="6">
    <location>
        <begin position="2093"/>
        <end position="2102"/>
    </location>
</feature>
<dbReference type="FunFam" id="1.10.8.60:FF:000160">
    <property type="entry name" value="WGS project CABT00000000 data, contig 2.55"/>
    <property type="match status" value="1"/>
</dbReference>
<evidence type="ECO:0000256" key="6">
    <source>
        <dbReference type="SAM" id="MobiDB-lite"/>
    </source>
</evidence>
<evidence type="ECO:0000256" key="5">
    <source>
        <dbReference type="SAM" id="Coils"/>
    </source>
</evidence>
<dbReference type="Pfam" id="PF17866">
    <property type="entry name" value="AAA_lid_6"/>
    <property type="match status" value="2"/>
</dbReference>
<dbReference type="FunFam" id="3.40.50.300:FF:001660">
    <property type="entry name" value="NF-X1 finger and helicase protein, putative"/>
    <property type="match status" value="1"/>
</dbReference>
<feature type="coiled-coil region" evidence="5">
    <location>
        <begin position="1082"/>
        <end position="1129"/>
    </location>
</feature>
<dbReference type="InterPro" id="IPR003959">
    <property type="entry name" value="ATPase_AAA_core"/>
</dbReference>
<gene>
    <name evidence="8" type="ORF">SLS53_001602</name>
</gene>
<dbReference type="GO" id="GO:0004386">
    <property type="term" value="F:helicase activity"/>
    <property type="evidence" value="ECO:0007669"/>
    <property type="project" value="InterPro"/>
</dbReference>
<dbReference type="Pfam" id="PF13086">
    <property type="entry name" value="AAA_11"/>
    <property type="match status" value="1"/>
</dbReference>
<keyword evidence="3" id="KW-0378">Hydrolase</keyword>
<evidence type="ECO:0000259" key="7">
    <source>
        <dbReference type="SMART" id="SM00382"/>
    </source>
</evidence>
<feature type="domain" description="AAA+ ATPase" evidence="7">
    <location>
        <begin position="1795"/>
        <end position="1932"/>
    </location>
</feature>
<organism evidence="8 9">
    <name type="scientific">Cytospora paraplurivora</name>
    <dbReference type="NCBI Taxonomy" id="2898453"/>
    <lineage>
        <taxon>Eukaryota</taxon>
        <taxon>Fungi</taxon>
        <taxon>Dikarya</taxon>
        <taxon>Ascomycota</taxon>
        <taxon>Pezizomycotina</taxon>
        <taxon>Sordariomycetes</taxon>
        <taxon>Sordariomycetidae</taxon>
        <taxon>Diaporthales</taxon>
        <taxon>Cytosporaceae</taxon>
        <taxon>Cytospora</taxon>
    </lineage>
</organism>